<gene>
    <name evidence="2" type="ORF">ACFO4R_02575</name>
</gene>
<dbReference type="InterPro" id="IPR036237">
    <property type="entry name" value="Xyl_isomerase-like_sf"/>
</dbReference>
<comment type="caution">
    <text evidence="2">The sequence shown here is derived from an EMBL/GenBank/DDBJ whole genome shotgun (WGS) entry which is preliminary data.</text>
</comment>
<evidence type="ECO:0000259" key="1">
    <source>
        <dbReference type="Pfam" id="PF01261"/>
    </source>
</evidence>
<protein>
    <submittedName>
        <fullName evidence="2">Sugar phosphate isomerase/epimerase family protein</fullName>
    </submittedName>
</protein>
<keyword evidence="3" id="KW-1185">Reference proteome</keyword>
<organism evidence="2 3">
    <name type="scientific">Filifactor villosus</name>
    <dbReference type="NCBI Taxonomy" id="29374"/>
    <lineage>
        <taxon>Bacteria</taxon>
        <taxon>Bacillati</taxon>
        <taxon>Bacillota</taxon>
        <taxon>Clostridia</taxon>
        <taxon>Peptostreptococcales</taxon>
        <taxon>Filifactoraceae</taxon>
        <taxon>Filifactor</taxon>
    </lineage>
</organism>
<keyword evidence="2" id="KW-0413">Isomerase</keyword>
<dbReference type="EMBL" id="JBHSHL010000008">
    <property type="protein sequence ID" value="MFC4803957.1"/>
    <property type="molecule type" value="Genomic_DNA"/>
</dbReference>
<dbReference type="Pfam" id="PF01261">
    <property type="entry name" value="AP_endonuc_2"/>
    <property type="match status" value="1"/>
</dbReference>
<accession>A0ABV9QIY3</accession>
<dbReference type="Proteomes" id="UP001595916">
    <property type="component" value="Unassembled WGS sequence"/>
</dbReference>
<reference evidence="3" key="1">
    <citation type="journal article" date="2019" name="Int. J. Syst. Evol. Microbiol.">
        <title>The Global Catalogue of Microorganisms (GCM) 10K type strain sequencing project: providing services to taxonomists for standard genome sequencing and annotation.</title>
        <authorList>
            <consortium name="The Broad Institute Genomics Platform"/>
            <consortium name="The Broad Institute Genome Sequencing Center for Infectious Disease"/>
            <person name="Wu L."/>
            <person name="Ma J."/>
        </authorList>
    </citation>
    <scope>NUCLEOTIDE SEQUENCE [LARGE SCALE GENOMIC DNA]</scope>
    <source>
        <strain evidence="3">CCUG 46385</strain>
    </source>
</reference>
<name>A0ABV9QIY3_9FIRM</name>
<dbReference type="GO" id="GO:0016853">
    <property type="term" value="F:isomerase activity"/>
    <property type="evidence" value="ECO:0007669"/>
    <property type="project" value="UniProtKB-KW"/>
</dbReference>
<dbReference type="RefSeq" id="WP_379787434.1">
    <property type="nucleotide sequence ID" value="NZ_JBHSHL010000008.1"/>
</dbReference>
<dbReference type="InterPro" id="IPR013022">
    <property type="entry name" value="Xyl_isomerase-like_TIM-brl"/>
</dbReference>
<evidence type="ECO:0000313" key="3">
    <source>
        <dbReference type="Proteomes" id="UP001595916"/>
    </source>
</evidence>
<sequence length="320" mass="37732">MYRLISLVGYRDTLCEYKDSRDLESFYEEYGLDGIELIRCGEVDTSYIRDEKTIGVHLPYYSDWMDFWLGKEDRLLREYGNRSVWEGFYGGSDRQTLLDFYKRDLDYAHSVGAKYVVFHVCNVSVTETFTRDFAYTDEEVIAATCELVNTLMEGEDYQFELLFENLYWRGLTFTSAEIARKLLEGTAYAKKGFMLDTGHMMCTNLDLKTVEEGVAYVGDFFRREKDLAPYVRGIHLHKSISGDYVKQALEQPPVLKTDFYERFAQCYEHVFQIDRHEILTCKGTRELIEYLDPAYLVFEFRANNREDREKKLAEQLKIFL</sequence>
<dbReference type="SUPFAM" id="SSF51658">
    <property type="entry name" value="Xylose isomerase-like"/>
    <property type="match status" value="1"/>
</dbReference>
<dbReference type="Gene3D" id="3.20.20.150">
    <property type="entry name" value="Divalent-metal-dependent TIM barrel enzymes"/>
    <property type="match status" value="1"/>
</dbReference>
<proteinExistence type="predicted"/>
<feature type="domain" description="Xylose isomerase-like TIM barrel" evidence="1">
    <location>
        <begin position="28"/>
        <end position="240"/>
    </location>
</feature>
<evidence type="ECO:0000313" key="2">
    <source>
        <dbReference type="EMBL" id="MFC4803957.1"/>
    </source>
</evidence>